<reference evidence="3" key="1">
    <citation type="submission" date="2020-10" db="EMBL/GenBank/DDBJ databases">
        <authorList>
            <person name="Castelo-Branco R."/>
            <person name="Eusebio N."/>
            <person name="Adriana R."/>
            <person name="Vieira A."/>
            <person name="Brugerolle De Fraissinette N."/>
            <person name="Rezende De Castro R."/>
            <person name="Schneider M.P."/>
            <person name="Vasconcelos V."/>
            <person name="Leao P.N."/>
        </authorList>
    </citation>
    <scope>NUCLEOTIDE SEQUENCE</scope>
    <source>
        <strain evidence="3">LEGE 11467</strain>
    </source>
</reference>
<dbReference type="SUPFAM" id="SSF52777">
    <property type="entry name" value="CoA-dependent acyltransferases"/>
    <property type="match status" value="1"/>
</dbReference>
<dbReference type="GO" id="GO:0031177">
    <property type="term" value="F:phosphopantetheine binding"/>
    <property type="evidence" value="ECO:0007669"/>
    <property type="project" value="TreeGrafter"/>
</dbReference>
<dbReference type="Gene3D" id="3.30.559.10">
    <property type="entry name" value="Chloramphenicol acetyltransferase-like domain"/>
    <property type="match status" value="1"/>
</dbReference>
<evidence type="ECO:0000259" key="1">
    <source>
        <dbReference type="Pfam" id="PF00668"/>
    </source>
</evidence>
<evidence type="ECO:0000313" key="4">
    <source>
        <dbReference type="Proteomes" id="UP000621799"/>
    </source>
</evidence>
<dbReference type="Pfam" id="PF18563">
    <property type="entry name" value="TubC_N"/>
    <property type="match status" value="1"/>
</dbReference>
<proteinExistence type="predicted"/>
<dbReference type="Proteomes" id="UP000621799">
    <property type="component" value="Unassembled WGS sequence"/>
</dbReference>
<keyword evidence="4" id="KW-1185">Reference proteome</keyword>
<dbReference type="InterPro" id="IPR001242">
    <property type="entry name" value="Condensation_dom"/>
</dbReference>
<organism evidence="3 4">
    <name type="scientific">Zarconia navalis LEGE 11467</name>
    <dbReference type="NCBI Taxonomy" id="1828826"/>
    <lineage>
        <taxon>Bacteria</taxon>
        <taxon>Bacillati</taxon>
        <taxon>Cyanobacteriota</taxon>
        <taxon>Cyanophyceae</taxon>
        <taxon>Oscillatoriophycideae</taxon>
        <taxon>Oscillatoriales</taxon>
        <taxon>Oscillatoriales incertae sedis</taxon>
        <taxon>Zarconia</taxon>
        <taxon>Zarconia navalis</taxon>
    </lineage>
</organism>
<feature type="domain" description="TubC N-terminal docking" evidence="2">
    <location>
        <begin position="6"/>
        <end position="55"/>
    </location>
</feature>
<dbReference type="InterPro" id="IPR023213">
    <property type="entry name" value="CAT-like_dom_sf"/>
</dbReference>
<feature type="non-terminal residue" evidence="3">
    <location>
        <position position="221"/>
    </location>
</feature>
<dbReference type="GO" id="GO:0044550">
    <property type="term" value="P:secondary metabolite biosynthetic process"/>
    <property type="evidence" value="ECO:0007669"/>
    <property type="project" value="TreeGrafter"/>
</dbReference>
<dbReference type="GO" id="GO:0043041">
    <property type="term" value="P:amino acid activation for nonribosomal peptide biosynthetic process"/>
    <property type="evidence" value="ECO:0007669"/>
    <property type="project" value="TreeGrafter"/>
</dbReference>
<dbReference type="GO" id="GO:0008610">
    <property type="term" value="P:lipid biosynthetic process"/>
    <property type="evidence" value="ECO:0007669"/>
    <property type="project" value="UniProtKB-ARBA"/>
</dbReference>
<dbReference type="GO" id="GO:0005737">
    <property type="term" value="C:cytoplasm"/>
    <property type="evidence" value="ECO:0007669"/>
    <property type="project" value="TreeGrafter"/>
</dbReference>
<dbReference type="Gene3D" id="1.10.10.1830">
    <property type="entry name" value="Non-ribosomal peptide synthase, adenylation domain"/>
    <property type="match status" value="1"/>
</dbReference>
<name>A0A928VYL9_9CYAN</name>
<sequence>MKTLNELLSHLHDLDIQLWLEGDRLRYNAPKGALTPELRDRLVERKAEIISFLQQANATVANPTLPLQPVVRDKDFPLSFAQERIWFLEYIGGKSGSYNMPLVQRLRGNLDVEVLRKAIGAIVARHEILRTTFKRVRHSAVQVIHPTFNLEIPVLDIQQEPEKLESIVTEEIQQPFNLETGPLLRVRLLHLAQQEHIFLLVTHHIISDAWSEGVFIKELFR</sequence>
<comment type="caution">
    <text evidence="3">The sequence shown here is derived from an EMBL/GenBank/DDBJ whole genome shotgun (WGS) entry which is preliminary data.</text>
</comment>
<dbReference type="PANTHER" id="PTHR45527:SF1">
    <property type="entry name" value="FATTY ACID SYNTHASE"/>
    <property type="match status" value="1"/>
</dbReference>
<dbReference type="PANTHER" id="PTHR45527">
    <property type="entry name" value="NONRIBOSOMAL PEPTIDE SYNTHETASE"/>
    <property type="match status" value="1"/>
</dbReference>
<dbReference type="RefSeq" id="WP_264322211.1">
    <property type="nucleotide sequence ID" value="NZ_JADEXN010000284.1"/>
</dbReference>
<evidence type="ECO:0000313" key="3">
    <source>
        <dbReference type="EMBL" id="MBE9042029.1"/>
    </source>
</evidence>
<gene>
    <name evidence="3" type="ORF">IQ235_14710</name>
</gene>
<evidence type="ECO:0000259" key="2">
    <source>
        <dbReference type="Pfam" id="PF18563"/>
    </source>
</evidence>
<dbReference type="EMBL" id="JADEXN010000284">
    <property type="protein sequence ID" value="MBE9042029.1"/>
    <property type="molecule type" value="Genomic_DNA"/>
</dbReference>
<dbReference type="GO" id="GO:0003824">
    <property type="term" value="F:catalytic activity"/>
    <property type="evidence" value="ECO:0007669"/>
    <property type="project" value="InterPro"/>
</dbReference>
<accession>A0A928VYL9</accession>
<dbReference type="InterPro" id="IPR044894">
    <property type="entry name" value="TubC_N_sf"/>
</dbReference>
<feature type="domain" description="Condensation" evidence="1">
    <location>
        <begin position="75"/>
        <end position="220"/>
    </location>
</feature>
<dbReference type="Pfam" id="PF00668">
    <property type="entry name" value="Condensation"/>
    <property type="match status" value="1"/>
</dbReference>
<dbReference type="AlphaFoldDB" id="A0A928VYL9"/>
<dbReference type="InterPro" id="IPR041464">
    <property type="entry name" value="TubC_N"/>
</dbReference>
<protein>
    <submittedName>
        <fullName evidence="3">Non-ribosomal peptide synthetase</fullName>
    </submittedName>
</protein>